<evidence type="ECO:0000256" key="5">
    <source>
        <dbReference type="ARBA" id="ARBA00022692"/>
    </source>
</evidence>
<feature type="signal peptide" evidence="11">
    <location>
        <begin position="1"/>
        <end position="22"/>
    </location>
</feature>
<keyword evidence="3" id="KW-0813">Transport</keyword>
<dbReference type="InterPro" id="IPR003192">
    <property type="entry name" value="Porin_LamB"/>
</dbReference>
<sequence length="521" mass="57354">MQKASSWLLAGVLGTSAVTSQAATLEERMAAFEARTSAAEKRAAAAEQQTQALARELQQIKLATAPLQPAASTAPVISAPALDTRLAKLEARQQSLEKEGSTGHLTDGFSFNGYARSGLLINDRLGGGRGGPYATPAGSVGGAVGRLGNEDDTYMRIDLSKEIYAQNGTRSKFTVSIADGVESSNDWTADESKLNVRQVFTALDHLAAFKGNSVFENATLWAGKRFDRDNFDIHWLDSDVVYLAGTGGGIYDMQMNKNWRSNYSLIGRNYGDFSQGGLSADVESYILTSNQFFEDGQWQWMFNAIGAKKNDFGTRTNAAGLTPADSGLHSMLANHQKNFFGREGFFKTALLYGQGLGAEVKNIGSDGELIDDARALRLALYGETPLAPGWRIGPSLLAEQSKDRYVKGDDYRWLTLNVRLANEINSNFEMAYEISWQTMNLDPKDYLQRNAVDGNFWKFTVAPTFKLEVGDLLTRPELRVFASFMNWSSDLDRFSTTDSFGMTDFKAGGVWQYGIQMETWF</sequence>
<keyword evidence="6" id="KW-0406">Ion transport</keyword>
<evidence type="ECO:0000256" key="11">
    <source>
        <dbReference type="SAM" id="SignalP"/>
    </source>
</evidence>
<comment type="caution">
    <text evidence="12">The sequence shown here is derived from an EMBL/GenBank/DDBJ whole genome shotgun (WGS) entry which is preliminary data.</text>
</comment>
<dbReference type="InterPro" id="IPR050286">
    <property type="entry name" value="G_neg_Bact_CarbUptk_Porin"/>
</dbReference>
<dbReference type="Gene3D" id="2.40.170.10">
    <property type="entry name" value="Porin, LamB type"/>
    <property type="match status" value="1"/>
</dbReference>
<dbReference type="GO" id="GO:0015774">
    <property type="term" value="P:polysaccharide transport"/>
    <property type="evidence" value="ECO:0007669"/>
    <property type="project" value="TreeGrafter"/>
</dbReference>
<evidence type="ECO:0000313" key="12">
    <source>
        <dbReference type="EMBL" id="KJZ39059.1"/>
    </source>
</evidence>
<dbReference type="GO" id="GO:0006811">
    <property type="term" value="P:monoatomic ion transport"/>
    <property type="evidence" value="ECO:0007669"/>
    <property type="project" value="UniProtKB-KW"/>
</dbReference>
<dbReference type="Proteomes" id="UP000033500">
    <property type="component" value="Unassembled WGS sequence"/>
</dbReference>
<dbReference type="Pfam" id="PF02264">
    <property type="entry name" value="LamB"/>
    <property type="match status" value="1"/>
</dbReference>
<dbReference type="GO" id="GO:0015288">
    <property type="term" value="F:porin activity"/>
    <property type="evidence" value="ECO:0007669"/>
    <property type="project" value="UniProtKB-KW"/>
</dbReference>
<gene>
    <name evidence="12" type="ORF">VC34_23415</name>
</gene>
<protein>
    <submittedName>
        <fullName evidence="12">Porin</fullName>
    </submittedName>
</protein>
<evidence type="ECO:0000256" key="6">
    <source>
        <dbReference type="ARBA" id="ARBA00023065"/>
    </source>
</evidence>
<dbReference type="SUPFAM" id="SSF56935">
    <property type="entry name" value="Porins"/>
    <property type="match status" value="1"/>
</dbReference>
<comment type="similarity">
    <text evidence="2">Belongs to the porin LamB (TC 1.B.3) family.</text>
</comment>
<evidence type="ECO:0000256" key="2">
    <source>
        <dbReference type="ARBA" id="ARBA00007055"/>
    </source>
</evidence>
<dbReference type="RefSeq" id="WP_046048662.1">
    <property type="nucleotide sequence ID" value="NZ_LACD01000029.1"/>
</dbReference>
<organism evidence="12 13">
    <name type="scientific">Pseudomonas fluorescens</name>
    <dbReference type="NCBI Taxonomy" id="294"/>
    <lineage>
        <taxon>Bacteria</taxon>
        <taxon>Pseudomonadati</taxon>
        <taxon>Pseudomonadota</taxon>
        <taxon>Gammaproteobacteria</taxon>
        <taxon>Pseudomonadales</taxon>
        <taxon>Pseudomonadaceae</taxon>
        <taxon>Pseudomonas</taxon>
    </lineage>
</organism>
<evidence type="ECO:0000313" key="13">
    <source>
        <dbReference type="Proteomes" id="UP000033500"/>
    </source>
</evidence>
<dbReference type="PANTHER" id="PTHR38762">
    <property type="entry name" value="CRYPTIC OUTER MEMBRANE PORIN BGLH-RELATED"/>
    <property type="match status" value="1"/>
</dbReference>
<feature type="coiled-coil region" evidence="10">
    <location>
        <begin position="22"/>
        <end position="99"/>
    </location>
</feature>
<keyword evidence="10" id="KW-0175">Coiled coil</keyword>
<dbReference type="PANTHER" id="PTHR38762:SF1">
    <property type="entry name" value="CRYPTIC OUTER MEMBRANE PORIN BGLH-RELATED"/>
    <property type="match status" value="1"/>
</dbReference>
<dbReference type="PATRIC" id="fig|294.131.peg.3609"/>
<evidence type="ECO:0000256" key="3">
    <source>
        <dbReference type="ARBA" id="ARBA00022448"/>
    </source>
</evidence>
<keyword evidence="11" id="KW-0732">Signal</keyword>
<dbReference type="InterPro" id="IPR036998">
    <property type="entry name" value="Porin_LamB_sf"/>
</dbReference>
<name>A0A0F4T4M0_PSEFL</name>
<keyword evidence="9" id="KW-0998">Cell outer membrane</keyword>
<feature type="chain" id="PRO_5002478470" evidence="11">
    <location>
        <begin position="23"/>
        <end position="521"/>
    </location>
</feature>
<keyword evidence="4" id="KW-1134">Transmembrane beta strand</keyword>
<evidence type="ECO:0000256" key="8">
    <source>
        <dbReference type="ARBA" id="ARBA00023136"/>
    </source>
</evidence>
<reference evidence="12 13" key="1">
    <citation type="submission" date="2015-03" db="EMBL/GenBank/DDBJ databases">
        <title>Comparative genomics of Pseudomonas insights into diversity of traits involved in vanlence and defense.</title>
        <authorList>
            <person name="Qin Y."/>
        </authorList>
    </citation>
    <scope>NUCLEOTIDE SEQUENCE [LARGE SCALE GENOMIC DNA]</scope>
    <source>
        <strain evidence="12 13">C3</strain>
    </source>
</reference>
<proteinExistence type="inferred from homology"/>
<dbReference type="GO" id="GO:0009279">
    <property type="term" value="C:cell outer membrane"/>
    <property type="evidence" value="ECO:0007669"/>
    <property type="project" value="UniProtKB-SubCell"/>
</dbReference>
<dbReference type="GO" id="GO:0015144">
    <property type="term" value="F:carbohydrate transmembrane transporter activity"/>
    <property type="evidence" value="ECO:0007669"/>
    <property type="project" value="TreeGrafter"/>
</dbReference>
<accession>A0A0F4T4M0</accession>
<comment type="subcellular location">
    <subcellularLocation>
        <location evidence="1">Cell outer membrane</location>
        <topology evidence="1">Multi-pass membrane protein</topology>
    </subcellularLocation>
</comment>
<dbReference type="EMBL" id="LACD01000029">
    <property type="protein sequence ID" value="KJZ39059.1"/>
    <property type="molecule type" value="Genomic_DNA"/>
</dbReference>
<evidence type="ECO:0000256" key="1">
    <source>
        <dbReference type="ARBA" id="ARBA00004571"/>
    </source>
</evidence>
<dbReference type="CDD" id="cd01346">
    <property type="entry name" value="Maltoporin-like"/>
    <property type="match status" value="1"/>
</dbReference>
<evidence type="ECO:0000256" key="9">
    <source>
        <dbReference type="ARBA" id="ARBA00023237"/>
    </source>
</evidence>
<evidence type="ECO:0000256" key="4">
    <source>
        <dbReference type="ARBA" id="ARBA00022452"/>
    </source>
</evidence>
<evidence type="ECO:0000256" key="10">
    <source>
        <dbReference type="SAM" id="Coils"/>
    </source>
</evidence>
<evidence type="ECO:0000256" key="7">
    <source>
        <dbReference type="ARBA" id="ARBA00023114"/>
    </source>
</evidence>
<keyword evidence="7" id="KW-0626">Porin</keyword>
<keyword evidence="5" id="KW-0812">Transmembrane</keyword>
<dbReference type="AlphaFoldDB" id="A0A0F4T4M0"/>
<dbReference type="GO" id="GO:0046930">
    <property type="term" value="C:pore complex"/>
    <property type="evidence" value="ECO:0007669"/>
    <property type="project" value="UniProtKB-KW"/>
</dbReference>
<keyword evidence="8" id="KW-0472">Membrane</keyword>